<protein>
    <submittedName>
        <fullName evidence="2">Uncharacterized protein</fullName>
    </submittedName>
</protein>
<keyword evidence="1" id="KW-0732">Signal</keyword>
<dbReference type="EMBL" id="MNPJ01000023">
    <property type="protein sequence ID" value="OQS54010.1"/>
    <property type="molecule type" value="Genomic_DNA"/>
</dbReference>
<feature type="signal peptide" evidence="1">
    <location>
        <begin position="1"/>
        <end position="17"/>
    </location>
</feature>
<proteinExistence type="predicted"/>
<comment type="caution">
    <text evidence="2">The sequence shown here is derived from an EMBL/GenBank/DDBJ whole genome shotgun (WGS) entry which is preliminary data.</text>
</comment>
<keyword evidence="3" id="KW-1185">Reference proteome</keyword>
<sequence length="152" mass="18220">MGVFLYFINLFCSEVKAGCTLFNIQSNVPLKLTNLEFFKLSEQMFEKKDFNRVKSSFKYFIISYKVSKSSNCNKQGFYNIFAKFKLMNAENYCKSIQLWQKELKKFITTKVTSINFRLDKQISVKEFVENSSKEHWFLKKAEKHRQTYQKIF</sequence>
<evidence type="ECO:0000256" key="1">
    <source>
        <dbReference type="SAM" id="SignalP"/>
    </source>
</evidence>
<evidence type="ECO:0000313" key="2">
    <source>
        <dbReference type="EMBL" id="OQS54010.1"/>
    </source>
</evidence>
<evidence type="ECO:0000313" key="3">
    <source>
        <dbReference type="Proteomes" id="UP000192758"/>
    </source>
</evidence>
<organism evidence="2 3">
    <name type="scientific">Ecytonucleospora hepatopenaei</name>
    <dbReference type="NCBI Taxonomy" id="646526"/>
    <lineage>
        <taxon>Eukaryota</taxon>
        <taxon>Fungi</taxon>
        <taxon>Fungi incertae sedis</taxon>
        <taxon>Microsporidia</taxon>
        <taxon>Enterocytozoonidae</taxon>
        <taxon>Ecytonucleospora</taxon>
    </lineage>
</organism>
<dbReference type="AlphaFoldDB" id="A0A1W0E447"/>
<name>A0A1W0E447_9MICR</name>
<gene>
    <name evidence="2" type="ORF">EHP00_508</name>
</gene>
<reference evidence="2 3" key="1">
    <citation type="journal article" date="2017" name="Environ. Microbiol.">
        <title>Decay of the glycolytic pathway and adaptation to intranuclear parasitism within Enterocytozoonidae microsporidia.</title>
        <authorList>
            <person name="Wiredu Boakye D."/>
            <person name="Jaroenlak P."/>
            <person name="Prachumwat A."/>
            <person name="Williams T.A."/>
            <person name="Bateman K.S."/>
            <person name="Itsathitphaisarn O."/>
            <person name="Sritunyalucksana K."/>
            <person name="Paszkiewicz K.H."/>
            <person name="Moore K.A."/>
            <person name="Stentiford G.D."/>
            <person name="Williams B.A."/>
        </authorList>
    </citation>
    <scope>NUCLEOTIDE SEQUENCE [LARGE SCALE GENOMIC DNA]</scope>
    <source>
        <strain evidence="2 3">TH1</strain>
    </source>
</reference>
<dbReference type="Proteomes" id="UP000192758">
    <property type="component" value="Unassembled WGS sequence"/>
</dbReference>
<feature type="chain" id="PRO_5012303219" evidence="1">
    <location>
        <begin position="18"/>
        <end position="152"/>
    </location>
</feature>
<accession>A0A1W0E447</accession>
<dbReference type="VEuPathDB" id="MicrosporidiaDB:EHP00_508"/>